<proteinExistence type="predicted"/>
<evidence type="ECO:0000259" key="3">
    <source>
        <dbReference type="PROSITE" id="PS50158"/>
    </source>
</evidence>
<gene>
    <name evidence="4" type="ORF">STAS_34663</name>
</gene>
<dbReference type="InterPro" id="IPR001878">
    <property type="entry name" value="Znf_CCHC"/>
</dbReference>
<organism evidence="4 5">
    <name type="scientific">Striga asiatica</name>
    <name type="common">Asiatic witchweed</name>
    <name type="synonym">Buchnera asiatica</name>
    <dbReference type="NCBI Taxonomy" id="4170"/>
    <lineage>
        <taxon>Eukaryota</taxon>
        <taxon>Viridiplantae</taxon>
        <taxon>Streptophyta</taxon>
        <taxon>Embryophyta</taxon>
        <taxon>Tracheophyta</taxon>
        <taxon>Spermatophyta</taxon>
        <taxon>Magnoliopsida</taxon>
        <taxon>eudicotyledons</taxon>
        <taxon>Gunneridae</taxon>
        <taxon>Pentapetalae</taxon>
        <taxon>asterids</taxon>
        <taxon>lamiids</taxon>
        <taxon>Lamiales</taxon>
        <taxon>Orobanchaceae</taxon>
        <taxon>Buchnereae</taxon>
        <taxon>Striga</taxon>
    </lineage>
</organism>
<evidence type="ECO:0000313" key="4">
    <source>
        <dbReference type="EMBL" id="GER56909.1"/>
    </source>
</evidence>
<name>A0A5A7RIC7_STRAF</name>
<keyword evidence="1" id="KW-0862">Zinc</keyword>
<dbReference type="EMBL" id="BKCP01012848">
    <property type="protein sequence ID" value="GER56909.1"/>
    <property type="molecule type" value="Genomic_DNA"/>
</dbReference>
<accession>A0A5A7RIC7</accession>
<dbReference type="GO" id="GO:0008270">
    <property type="term" value="F:zinc ion binding"/>
    <property type="evidence" value="ECO:0007669"/>
    <property type="project" value="UniProtKB-KW"/>
</dbReference>
<dbReference type="PANTHER" id="PTHR31973:SF187">
    <property type="entry name" value="MUTATOR TRANSPOSASE MUDRA PROTEIN"/>
    <property type="match status" value="1"/>
</dbReference>
<feature type="compositionally biased region" description="Low complexity" evidence="2">
    <location>
        <begin position="386"/>
        <end position="400"/>
    </location>
</feature>
<dbReference type="Proteomes" id="UP000325081">
    <property type="component" value="Unassembled WGS sequence"/>
</dbReference>
<evidence type="ECO:0000256" key="1">
    <source>
        <dbReference type="PROSITE-ProRule" id="PRU00047"/>
    </source>
</evidence>
<keyword evidence="5" id="KW-1185">Reference proteome</keyword>
<feature type="region of interest" description="Disordered" evidence="2">
    <location>
        <begin position="319"/>
        <end position="400"/>
    </location>
</feature>
<feature type="domain" description="CCHC-type" evidence="3">
    <location>
        <begin position="367"/>
        <end position="383"/>
    </location>
</feature>
<reference evidence="5" key="1">
    <citation type="journal article" date="2019" name="Curr. Biol.">
        <title>Genome Sequence of Striga asiatica Provides Insight into the Evolution of Plant Parasitism.</title>
        <authorList>
            <person name="Yoshida S."/>
            <person name="Kim S."/>
            <person name="Wafula E.K."/>
            <person name="Tanskanen J."/>
            <person name="Kim Y.M."/>
            <person name="Honaas L."/>
            <person name="Yang Z."/>
            <person name="Spallek T."/>
            <person name="Conn C.E."/>
            <person name="Ichihashi Y."/>
            <person name="Cheong K."/>
            <person name="Cui S."/>
            <person name="Der J.P."/>
            <person name="Gundlach H."/>
            <person name="Jiao Y."/>
            <person name="Hori C."/>
            <person name="Ishida J.K."/>
            <person name="Kasahara H."/>
            <person name="Kiba T."/>
            <person name="Kim M.S."/>
            <person name="Koo N."/>
            <person name="Laohavisit A."/>
            <person name="Lee Y.H."/>
            <person name="Lumba S."/>
            <person name="McCourt P."/>
            <person name="Mortimer J.C."/>
            <person name="Mutuku J.M."/>
            <person name="Nomura T."/>
            <person name="Sasaki-Sekimoto Y."/>
            <person name="Seto Y."/>
            <person name="Wang Y."/>
            <person name="Wakatake T."/>
            <person name="Sakakibara H."/>
            <person name="Demura T."/>
            <person name="Yamaguchi S."/>
            <person name="Yoneyama K."/>
            <person name="Manabe R.I."/>
            <person name="Nelson D.C."/>
            <person name="Schulman A.H."/>
            <person name="Timko M.P."/>
            <person name="dePamphilis C.W."/>
            <person name="Choi D."/>
            <person name="Shirasu K."/>
        </authorList>
    </citation>
    <scope>NUCLEOTIDE SEQUENCE [LARGE SCALE GENOMIC DNA]</scope>
    <source>
        <strain evidence="5">cv. UVA1</strain>
    </source>
</reference>
<evidence type="ECO:0000313" key="5">
    <source>
        <dbReference type="Proteomes" id="UP000325081"/>
    </source>
</evidence>
<keyword evidence="1" id="KW-0479">Metal-binding</keyword>
<dbReference type="OrthoDB" id="912350at2759"/>
<dbReference type="GO" id="GO:0003676">
    <property type="term" value="F:nucleic acid binding"/>
    <property type="evidence" value="ECO:0007669"/>
    <property type="project" value="InterPro"/>
</dbReference>
<dbReference type="PANTHER" id="PTHR31973">
    <property type="entry name" value="POLYPROTEIN, PUTATIVE-RELATED"/>
    <property type="match status" value="1"/>
</dbReference>
<evidence type="ECO:0000256" key="2">
    <source>
        <dbReference type="SAM" id="MobiDB-lite"/>
    </source>
</evidence>
<dbReference type="AlphaFoldDB" id="A0A5A7RIC7"/>
<keyword evidence="1" id="KW-0863">Zinc-finger</keyword>
<comment type="caution">
    <text evidence="4">The sequence shown here is derived from an EMBL/GenBank/DDBJ whole genome shotgun (WGS) entry which is preliminary data.</text>
</comment>
<protein>
    <submittedName>
        <fullName evidence="4">Transposon protein</fullName>
    </submittedName>
</protein>
<dbReference type="PROSITE" id="PS50158">
    <property type="entry name" value="ZF_CCHC"/>
    <property type="match status" value="1"/>
</dbReference>
<sequence>MDILTPGNYEWNFDEGYSDEDNFMDGGNSSEANTIKSLMELRSIRGFDSLSGEDEVESAPILPQQREWLATKVVEDLRDHSNMTCEELKAHIAEQYNVTTSIAKAYRVKAYALQLLDGNVAEQYSRLWDYRGLVAALEEIYPSPYHRFCVRHVYSNIEKKWEDELVRSLFWLAAISTTNHEFDAHMNKMKEKDLDAWEHLTSIGAQRWSRAHFQAHVKCHVFSSSIVECFNGVIKKYRDNPVVILLDDIKIKTMTLMRKKKEKMRRKGGLICPEVPDKLNGFIMESSRWQVASCGEVLFEVTLRPQRAYEHEINPMTGPNFWPKKDNESIQPPLLKQPPEMPKKLRHKSSLEGKDPHKAKRKYGVIKCGKCGGSGHNKRSCKESEQSVSFFSQQEGSPNA</sequence>